<feature type="transmembrane region" description="Helical" evidence="1">
    <location>
        <begin position="475"/>
        <end position="495"/>
    </location>
</feature>
<keyword evidence="1" id="KW-1133">Transmembrane helix</keyword>
<name>A0A2N9FMX0_FAGSY</name>
<evidence type="ECO:0000256" key="1">
    <source>
        <dbReference type="SAM" id="Phobius"/>
    </source>
</evidence>
<reference evidence="2" key="1">
    <citation type="submission" date="2018-02" db="EMBL/GenBank/DDBJ databases">
        <authorList>
            <person name="Cohen D.B."/>
            <person name="Kent A.D."/>
        </authorList>
    </citation>
    <scope>NUCLEOTIDE SEQUENCE</scope>
</reference>
<organism evidence="2">
    <name type="scientific">Fagus sylvatica</name>
    <name type="common">Beechnut</name>
    <dbReference type="NCBI Taxonomy" id="28930"/>
    <lineage>
        <taxon>Eukaryota</taxon>
        <taxon>Viridiplantae</taxon>
        <taxon>Streptophyta</taxon>
        <taxon>Embryophyta</taxon>
        <taxon>Tracheophyta</taxon>
        <taxon>Spermatophyta</taxon>
        <taxon>Magnoliopsida</taxon>
        <taxon>eudicotyledons</taxon>
        <taxon>Gunneridae</taxon>
        <taxon>Pentapetalae</taxon>
        <taxon>rosids</taxon>
        <taxon>fabids</taxon>
        <taxon>Fagales</taxon>
        <taxon>Fagaceae</taxon>
        <taxon>Fagus</taxon>
    </lineage>
</organism>
<keyword evidence="1" id="KW-0472">Membrane</keyword>
<dbReference type="PANTHER" id="PTHR33116">
    <property type="entry name" value="REVERSE TRANSCRIPTASE ZINC-BINDING DOMAIN-CONTAINING PROTEIN-RELATED-RELATED"/>
    <property type="match status" value="1"/>
</dbReference>
<evidence type="ECO:0008006" key="3">
    <source>
        <dbReference type="Google" id="ProtNLM"/>
    </source>
</evidence>
<dbReference type="PANTHER" id="PTHR33116:SF78">
    <property type="entry name" value="OS12G0587133 PROTEIN"/>
    <property type="match status" value="1"/>
</dbReference>
<sequence>MDWCCICKRGGESVSHLLLHCPVSQELWDLVFALFGVSWVMPQDVEDLLACWAGRVVSGLKINLSKSEIVPVGDVPHIVELRQILGCKQSVLPLQYLGLPLGSTFKEQTIWNPVLERVEKRLASWKRLYLSKGGKLTLIKSTLSSIPTYFLSLFPHSSQGGQSVREAPKRFSLEWNGREAKVSFGELGRKFVLLSSHGGLAVRDLRSFNKALLGKWLWRYGFRKGRPYGGWWLMRSMGVYGVAGPRNLVEALKEAFPELFVISQDKDASVADLMSFPNDRLHWDFHFVRNVQDWELESLTNFMDLLYSCSLKGVGEDRLCWRNRATKGFTVKDYYCCLCPPLVASFPWKIIWKAKLNGESVDHLLLHCPLARELWSMVFGLFGLDWVMPCKVIQLWAAWQIRSADLRNMAIWRMVPHCVIWCLWRERNARLFEDCESSMVDIKLLFFQTLYAWVNSVGRGGVVVAKAVVVAVSKAAVAVVAMVAAVVVAVAMVVVEVNSGMVAAEELFCGSGGANGDGSDGGGVGTQIRYIKESEEIRLAMQPLELIKRVREIEQEVYAQPDTVQQKDSKQTAAVDLSKRLKDFRAINDASSLKALEEWRKRKMDRARQRELEKNGTATSQA</sequence>
<evidence type="ECO:0000313" key="2">
    <source>
        <dbReference type="EMBL" id="SPC92136.1"/>
    </source>
</evidence>
<accession>A0A2N9FMX0</accession>
<proteinExistence type="predicted"/>
<keyword evidence="1" id="KW-0812">Transmembrane</keyword>
<dbReference type="AlphaFoldDB" id="A0A2N9FMX0"/>
<gene>
    <name evidence="2" type="ORF">FSB_LOCUS20018</name>
</gene>
<dbReference type="EMBL" id="OIVN01001281">
    <property type="protein sequence ID" value="SPC92136.1"/>
    <property type="molecule type" value="Genomic_DNA"/>
</dbReference>
<protein>
    <recommendedName>
        <fullName evidence="3">Reverse transcriptase zinc-binding domain-containing protein</fullName>
    </recommendedName>
</protein>